<dbReference type="Proteomes" id="UP001217089">
    <property type="component" value="Unassembled WGS sequence"/>
</dbReference>
<dbReference type="PROSITE" id="PS50097">
    <property type="entry name" value="BTB"/>
    <property type="match status" value="1"/>
</dbReference>
<dbReference type="PANTHER" id="PTHR45632:SF3">
    <property type="entry name" value="KELCH-LIKE PROTEIN 32"/>
    <property type="match status" value="1"/>
</dbReference>
<dbReference type="SMART" id="SM00875">
    <property type="entry name" value="BACK"/>
    <property type="match status" value="1"/>
</dbReference>
<dbReference type="EMBL" id="JARBDR010000342">
    <property type="protein sequence ID" value="KAJ8313837.1"/>
    <property type="molecule type" value="Genomic_DNA"/>
</dbReference>
<dbReference type="SMART" id="SM00612">
    <property type="entry name" value="Kelch"/>
    <property type="match status" value="4"/>
</dbReference>
<dbReference type="PIRSF" id="PIRSF037037">
    <property type="entry name" value="Kelch-like_protein_gigaxonin"/>
    <property type="match status" value="1"/>
</dbReference>
<comment type="caution">
    <text evidence="4">The sequence shown here is derived from an EMBL/GenBank/DDBJ whole genome shotgun (WGS) entry which is preliminary data.</text>
</comment>
<keyword evidence="2" id="KW-0677">Repeat</keyword>
<evidence type="ECO:0000256" key="1">
    <source>
        <dbReference type="ARBA" id="ARBA00022441"/>
    </source>
</evidence>
<evidence type="ECO:0000256" key="2">
    <source>
        <dbReference type="ARBA" id="ARBA00022737"/>
    </source>
</evidence>
<dbReference type="Gene3D" id="2.120.10.80">
    <property type="entry name" value="Kelch-type beta propeller"/>
    <property type="match status" value="1"/>
</dbReference>
<evidence type="ECO:0000313" key="5">
    <source>
        <dbReference type="Proteomes" id="UP001217089"/>
    </source>
</evidence>
<reference evidence="4 5" key="1">
    <citation type="submission" date="2022-12" db="EMBL/GenBank/DDBJ databases">
        <title>Chromosome-level genome of Tegillarca granosa.</title>
        <authorList>
            <person name="Kim J."/>
        </authorList>
    </citation>
    <scope>NUCLEOTIDE SEQUENCE [LARGE SCALE GENOMIC DNA]</scope>
    <source>
        <strain evidence="4">Teg-2019</strain>
        <tissue evidence="4">Adductor muscle</tissue>
    </source>
</reference>
<dbReference type="Gene3D" id="1.25.40.420">
    <property type="match status" value="1"/>
</dbReference>
<dbReference type="InterPro" id="IPR000210">
    <property type="entry name" value="BTB/POZ_dom"/>
</dbReference>
<dbReference type="Pfam" id="PF24681">
    <property type="entry name" value="Kelch_KLHDC2_KLHL20_DRC7"/>
    <property type="match status" value="1"/>
</dbReference>
<sequence>MDKEEKLTINKQQQKLLQGIYQLYKENQLYDVILVVEGKEYPCYKNVLAASSQYFRAMFTSNVQESKQQKVHLYDVSCHSLDVILEFMFTGEIEIDNDNVQSIFMSSSLFEMLSLVDLCIDHMIKRICIFNCYDVYYFASYHYGEKLKIAAKNFFLENFVELCQTDEFLKRTDVDLLESLIESDELFVNEEETVFETIITWILHDPEERKRHFTRLFKNVRLPLMNEDYVNDHVVTNPMLRNNVICRSTISQYKLYMIGSRMEGSDSDMDFGINGKPRYGMYNRKMIIFSGGANASSERSFTAYDPITKRNYFGVKQHPSFDFKYKIDYFSVVVTEDNSIYFLGGIFYDNHHFEDAGSALDQVFMYDQKKATWLKRKSMMSPRCAHASCSSENNIYVLGGKSKYPNGEALNKMEYYETDLDIWVSLEPMPLRAYHHSAVVYDGAIFVFGGIDEMAEYLDTVCRYDIQKETWYLVKTKMRKPRACFQALLHDDDIFIVGGSSKHENVLTLEIYSPEDNRWRFGSDFPDERASSSATVFGDGIYVCGGMRQFSRRGRVTRHVETKDLYKYSFKEDSWTKEDRLIPFANTQFCNVAFVNTKYLTTVDYSSENDQPQ</sequence>
<dbReference type="Gene3D" id="3.30.710.10">
    <property type="entry name" value="Potassium Channel Kv1.1, Chain A"/>
    <property type="match status" value="1"/>
</dbReference>
<keyword evidence="1" id="KW-0880">Kelch repeat</keyword>
<proteinExistence type="predicted"/>
<accession>A0ABQ9F921</accession>
<gene>
    <name evidence="4" type="ORF">KUTeg_008398</name>
</gene>
<dbReference type="InterPro" id="IPR006652">
    <property type="entry name" value="Kelch_1"/>
</dbReference>
<organism evidence="4 5">
    <name type="scientific">Tegillarca granosa</name>
    <name type="common">Malaysian cockle</name>
    <name type="synonym">Anadara granosa</name>
    <dbReference type="NCBI Taxonomy" id="220873"/>
    <lineage>
        <taxon>Eukaryota</taxon>
        <taxon>Metazoa</taxon>
        <taxon>Spiralia</taxon>
        <taxon>Lophotrochozoa</taxon>
        <taxon>Mollusca</taxon>
        <taxon>Bivalvia</taxon>
        <taxon>Autobranchia</taxon>
        <taxon>Pteriomorphia</taxon>
        <taxon>Arcoida</taxon>
        <taxon>Arcoidea</taxon>
        <taxon>Arcidae</taxon>
        <taxon>Tegillarca</taxon>
    </lineage>
</organism>
<dbReference type="InterPro" id="IPR015915">
    <property type="entry name" value="Kelch-typ_b-propeller"/>
</dbReference>
<dbReference type="InterPro" id="IPR011705">
    <property type="entry name" value="BACK"/>
</dbReference>
<dbReference type="InterPro" id="IPR017096">
    <property type="entry name" value="BTB-kelch_protein"/>
</dbReference>
<dbReference type="PANTHER" id="PTHR45632">
    <property type="entry name" value="LD33804P"/>
    <property type="match status" value="1"/>
</dbReference>
<dbReference type="SMART" id="SM00225">
    <property type="entry name" value="BTB"/>
    <property type="match status" value="1"/>
</dbReference>
<evidence type="ECO:0000313" key="4">
    <source>
        <dbReference type="EMBL" id="KAJ8313837.1"/>
    </source>
</evidence>
<keyword evidence="5" id="KW-1185">Reference proteome</keyword>
<protein>
    <recommendedName>
        <fullName evidence="3">BTB domain-containing protein</fullName>
    </recommendedName>
</protein>
<dbReference type="SUPFAM" id="SSF117281">
    <property type="entry name" value="Kelch motif"/>
    <property type="match status" value="1"/>
</dbReference>
<feature type="domain" description="BTB" evidence="3">
    <location>
        <begin position="30"/>
        <end position="97"/>
    </location>
</feature>
<evidence type="ECO:0000259" key="3">
    <source>
        <dbReference type="PROSITE" id="PS50097"/>
    </source>
</evidence>
<dbReference type="Pfam" id="PF00651">
    <property type="entry name" value="BTB"/>
    <property type="match status" value="1"/>
</dbReference>
<dbReference type="Pfam" id="PF07707">
    <property type="entry name" value="BACK"/>
    <property type="match status" value="1"/>
</dbReference>
<name>A0ABQ9F921_TEGGR</name>
<dbReference type="SUPFAM" id="SSF54695">
    <property type="entry name" value="POZ domain"/>
    <property type="match status" value="1"/>
</dbReference>
<dbReference type="InterPro" id="IPR011333">
    <property type="entry name" value="SKP1/BTB/POZ_sf"/>
</dbReference>